<feature type="compositionally biased region" description="Gly residues" evidence="1">
    <location>
        <begin position="625"/>
        <end position="639"/>
    </location>
</feature>
<feature type="region of interest" description="Disordered" evidence="1">
    <location>
        <begin position="1"/>
        <end position="32"/>
    </location>
</feature>
<accession>U6G4U0</accession>
<protein>
    <submittedName>
        <fullName evidence="2">Uncharacterized protein</fullName>
    </submittedName>
</protein>
<evidence type="ECO:0000313" key="3">
    <source>
        <dbReference type="Proteomes" id="UP000018201"/>
    </source>
</evidence>
<organism evidence="2 3">
    <name type="scientific">Eimeria praecox</name>
    <dbReference type="NCBI Taxonomy" id="51316"/>
    <lineage>
        <taxon>Eukaryota</taxon>
        <taxon>Sar</taxon>
        <taxon>Alveolata</taxon>
        <taxon>Apicomplexa</taxon>
        <taxon>Conoidasida</taxon>
        <taxon>Coccidia</taxon>
        <taxon>Eucoccidiorida</taxon>
        <taxon>Eimeriorina</taxon>
        <taxon>Eimeriidae</taxon>
        <taxon>Eimeria</taxon>
    </lineage>
</organism>
<dbReference type="VEuPathDB" id="ToxoDB:EPH_0019020"/>
<feature type="compositionally biased region" description="Polar residues" evidence="1">
    <location>
        <begin position="192"/>
        <end position="201"/>
    </location>
</feature>
<feature type="region of interest" description="Disordered" evidence="1">
    <location>
        <begin position="734"/>
        <end position="772"/>
    </location>
</feature>
<dbReference type="OrthoDB" id="348374at2759"/>
<feature type="region of interest" description="Disordered" evidence="1">
    <location>
        <begin position="808"/>
        <end position="902"/>
    </location>
</feature>
<feature type="compositionally biased region" description="Basic and acidic residues" evidence="1">
    <location>
        <begin position="498"/>
        <end position="509"/>
    </location>
</feature>
<feature type="region of interest" description="Disordered" evidence="1">
    <location>
        <begin position="579"/>
        <end position="644"/>
    </location>
</feature>
<reference evidence="2" key="1">
    <citation type="submission" date="2013-10" db="EMBL/GenBank/DDBJ databases">
        <title>Genomic analysis of the causative agents of coccidiosis in chickens.</title>
        <authorList>
            <person name="Reid A.J."/>
            <person name="Blake D."/>
            <person name="Billington K."/>
            <person name="Browne H."/>
            <person name="Dunn M."/>
            <person name="Hung S."/>
            <person name="Kawahara F."/>
            <person name="Miranda-Saavedra D."/>
            <person name="Mourier T."/>
            <person name="Nagra H."/>
            <person name="Otto T.D."/>
            <person name="Rawlings N."/>
            <person name="Sanchez A."/>
            <person name="Sanders M."/>
            <person name="Subramaniam C."/>
            <person name="Tay Y."/>
            <person name="Dear P."/>
            <person name="Doerig C."/>
            <person name="Gruber A."/>
            <person name="Parkinson J."/>
            <person name="Shirley M."/>
            <person name="Wan K.L."/>
            <person name="Berriman M."/>
            <person name="Tomley F."/>
            <person name="Pain A."/>
        </authorList>
    </citation>
    <scope>NUCLEOTIDE SEQUENCE [LARGE SCALE GENOMIC DNA]</scope>
    <source>
        <strain evidence="2">Houghton</strain>
    </source>
</reference>
<evidence type="ECO:0000256" key="1">
    <source>
        <dbReference type="SAM" id="MobiDB-lite"/>
    </source>
</evidence>
<feature type="region of interest" description="Disordered" evidence="1">
    <location>
        <begin position="348"/>
        <end position="416"/>
    </location>
</feature>
<reference evidence="2" key="2">
    <citation type="submission" date="2013-10" db="EMBL/GenBank/DDBJ databases">
        <authorList>
            <person name="Aslett M."/>
        </authorList>
    </citation>
    <scope>NUCLEOTIDE SEQUENCE [LARGE SCALE GENOMIC DNA]</scope>
    <source>
        <strain evidence="2">Houghton</strain>
    </source>
</reference>
<feature type="region of interest" description="Disordered" evidence="1">
    <location>
        <begin position="186"/>
        <end position="275"/>
    </location>
</feature>
<dbReference type="EMBL" id="HG690782">
    <property type="protein sequence ID" value="CDI75195.1"/>
    <property type="molecule type" value="Genomic_DNA"/>
</dbReference>
<gene>
    <name evidence="2" type="ORF">EPH_0019020</name>
</gene>
<feature type="region of interest" description="Disordered" evidence="1">
    <location>
        <begin position="302"/>
        <end position="336"/>
    </location>
</feature>
<feature type="compositionally biased region" description="Polar residues" evidence="1">
    <location>
        <begin position="359"/>
        <end position="368"/>
    </location>
</feature>
<proteinExistence type="predicted"/>
<name>U6G4U0_9EIME</name>
<dbReference type="AlphaFoldDB" id="U6G4U0"/>
<feature type="compositionally biased region" description="Low complexity" evidence="1">
    <location>
        <begin position="313"/>
        <end position="336"/>
    </location>
</feature>
<sequence>MHSHKPCNSRFHETQGGMPAAPAGPSQPARAACEPALGYSLSKSSAAEGLHGKLNCGGDEAVRDAAAAPSNRPANWEVGAARPASHCASVSTNVDSETADNMLRASYSNSSFLGGAPSNSREWGARAKHGNLYRSACEALHSKPTTSAQPADGKGECGALDPHRDKCSLSLDGQLRQSSVVSLGSSWDAPHLSSSAETSTGEHCPAYGSLNASANPPEQCVATASRPPPESLSPCGHEVNPSWEEYEGCDVTQGNADGPSLERSTRGDQEGQEAPLRGEVPVKCATWSHLCGCVPPYKDCGNEREHSEQPTVSTSLDSSSSQLPSSSSPLGVPRPSCSCSPASDACDASATSRPGGPSSDESIQLSVSEESRCVTPQPPPTNCSVSEGRRQPEAHACSTGSHHRKAQLPGAPEAGSHCSAARHAVEFRAFGLLPSLPVLNIAARIIQRHWRRARYRLRPPSRAVELQEVSVRTNESLQDQYNVRFPLSTWRTYLARSEKRAAAPRRGDQQGRPPAPGPVAPEIDASIDASMRPPRTRGTAFEGCCPVACPAAGETVEEGDQPRVFPECPQQLCRPPKANLHLCGQEGPPELRASRGPPDGDGEPDEPREHLAATQAEGQQDLFSDGGGEANKAPGGPGDGSVSSDAEFTALLREAEAHDRLDCLMQRMCPWADKCASFPGSPKMSLQNCLETRGAHRPAGPPKGAVRSSHTAIPRWLEAALLESHEVLSGRNPEAFAADGETPSPEATQPVYVDPTHKTEHPPSPSSCSQRAASLERCSLLLQQAADNPQMMMPTPIAASFISNPPHAPASCTAAPQHTASKARGAQPDAANSSCSSKEAPHEPRPGRPRCRANHLGRPTPDTALFRAAPRAPENPSRPLWGGRGEGASATATVSRLLQADV</sequence>
<keyword evidence="3" id="KW-1185">Reference proteome</keyword>
<evidence type="ECO:0000313" key="2">
    <source>
        <dbReference type="EMBL" id="CDI75195.1"/>
    </source>
</evidence>
<dbReference type="Proteomes" id="UP000018201">
    <property type="component" value="Unassembled WGS sequence"/>
</dbReference>
<feature type="region of interest" description="Disordered" evidence="1">
    <location>
        <begin position="498"/>
        <end position="525"/>
    </location>
</feature>